<evidence type="ECO:0000256" key="2">
    <source>
        <dbReference type="ARBA" id="ARBA00008749"/>
    </source>
</evidence>
<reference evidence="5 6" key="1">
    <citation type="submission" date="2018-03" db="EMBL/GenBank/DDBJ databases">
        <title>The ancient ancestry and fast evolution of plastids.</title>
        <authorList>
            <person name="Moore K.R."/>
            <person name="Magnabosco C."/>
            <person name="Momper L."/>
            <person name="Gold D.A."/>
            <person name="Bosak T."/>
            <person name="Fournier G.P."/>
        </authorList>
    </citation>
    <scope>NUCLEOTIDE SEQUENCE [LARGE SCALE GENOMIC DNA]</scope>
    <source>
        <strain evidence="5 6">CCALA 037</strain>
    </source>
</reference>
<keyword evidence="3" id="KW-1133">Transmembrane helix</keyword>
<evidence type="ECO:0000256" key="1">
    <source>
        <dbReference type="ARBA" id="ARBA00001954"/>
    </source>
</evidence>
<comment type="cofactor">
    <cofactor evidence="1">
        <name>Fe(2+)</name>
        <dbReference type="ChEBI" id="CHEBI:29033"/>
    </cofactor>
</comment>
<proteinExistence type="inferred from homology"/>
<dbReference type="GO" id="GO:0006629">
    <property type="term" value="P:lipid metabolic process"/>
    <property type="evidence" value="ECO:0007669"/>
    <property type="project" value="InterPro"/>
</dbReference>
<feature type="transmembrane region" description="Helical" evidence="3">
    <location>
        <begin position="131"/>
        <end position="148"/>
    </location>
</feature>
<dbReference type="EMBL" id="PVWO01000080">
    <property type="protein sequence ID" value="PSB57340.1"/>
    <property type="molecule type" value="Genomic_DNA"/>
</dbReference>
<name>A0A2T1GI78_9CYAN</name>
<accession>A0A2T1GI78</accession>
<organism evidence="5 6">
    <name type="scientific">Chamaesiphon polymorphus CCALA 037</name>
    <dbReference type="NCBI Taxonomy" id="2107692"/>
    <lineage>
        <taxon>Bacteria</taxon>
        <taxon>Bacillati</taxon>
        <taxon>Cyanobacteriota</taxon>
        <taxon>Cyanophyceae</taxon>
        <taxon>Gomontiellales</taxon>
        <taxon>Chamaesiphonaceae</taxon>
        <taxon>Chamaesiphon</taxon>
    </lineage>
</organism>
<feature type="transmembrane region" description="Helical" evidence="3">
    <location>
        <begin position="73"/>
        <end position="91"/>
    </location>
</feature>
<dbReference type="Proteomes" id="UP000238937">
    <property type="component" value="Unassembled WGS sequence"/>
</dbReference>
<evidence type="ECO:0000313" key="5">
    <source>
        <dbReference type="EMBL" id="PSB57340.1"/>
    </source>
</evidence>
<dbReference type="Pfam" id="PF00487">
    <property type="entry name" value="FA_desaturase"/>
    <property type="match status" value="1"/>
</dbReference>
<dbReference type="InterPro" id="IPR005804">
    <property type="entry name" value="FA_desaturase_dom"/>
</dbReference>
<dbReference type="RefSeq" id="WP_106302929.1">
    <property type="nucleotide sequence ID" value="NZ_PVWO01000080.1"/>
</dbReference>
<evidence type="ECO:0000313" key="6">
    <source>
        <dbReference type="Proteomes" id="UP000238937"/>
    </source>
</evidence>
<feature type="domain" description="Fatty acid desaturase" evidence="4">
    <location>
        <begin position="37"/>
        <end position="144"/>
    </location>
</feature>
<evidence type="ECO:0000256" key="3">
    <source>
        <dbReference type="SAM" id="Phobius"/>
    </source>
</evidence>
<keyword evidence="6" id="KW-1185">Reference proteome</keyword>
<protein>
    <submittedName>
        <fullName evidence="5">Beta-carotene ketolase</fullName>
    </submittedName>
</protein>
<comment type="similarity">
    <text evidence="2">Belongs to the fatty acid desaturase type 2 family.</text>
</comment>
<dbReference type="OrthoDB" id="9792534at2"/>
<evidence type="ECO:0000259" key="4">
    <source>
        <dbReference type="Pfam" id="PF00487"/>
    </source>
</evidence>
<feature type="transmembrane region" description="Helical" evidence="3">
    <location>
        <begin position="160"/>
        <end position="180"/>
    </location>
</feature>
<comment type="caution">
    <text evidence="5">The sequence shown here is derived from an EMBL/GenBank/DDBJ whole genome shotgun (WGS) entry which is preliminary data.</text>
</comment>
<feature type="transmembrane region" description="Helical" evidence="3">
    <location>
        <begin position="9"/>
        <end position="30"/>
    </location>
</feature>
<keyword evidence="3" id="KW-0472">Membrane</keyword>
<keyword evidence="3" id="KW-0812">Transmembrane</keyword>
<gene>
    <name evidence="5" type="ORF">C7B77_08720</name>
</gene>
<dbReference type="AlphaFoldDB" id="A0A2T1GI78"/>
<sequence length="245" mass="28482">MIRQATNRGLWVALSLIGIWATSTTILLNLDLAQVPNWVKMVGFLWQMFLYVGLFVTAHDGMHGSIAPSHPKLNDAIGSFVLFVYAMFPFAKMRQMHDLHHDIPARMGDPDFHNGKDKNFFGWYFNFMQNYWSWLRLGLLISTFHVVHRVLHVPESNLSWFWVFPSVMSSFQLFVFGTFLPHREPVNGYVNDAHATSTPFSEFWSFISCYHFGYHEEHHQLPHLGWWQLPAARRQGIAASKLIDN</sequence>
<feature type="transmembrane region" description="Helical" evidence="3">
    <location>
        <begin position="42"/>
        <end position="61"/>
    </location>
</feature>